<reference evidence="2 3" key="1">
    <citation type="submission" date="2016-07" db="EMBL/GenBank/DDBJ databases">
        <title>Caryophanon tenue genome sequencing.</title>
        <authorList>
            <person name="Verma A."/>
            <person name="Pal Y."/>
            <person name="Krishnamurthi S."/>
        </authorList>
    </citation>
    <scope>NUCLEOTIDE SEQUENCE [LARGE SCALE GENOMIC DNA]</scope>
    <source>
        <strain evidence="2 3">DSM 14152</strain>
    </source>
</reference>
<keyword evidence="1" id="KW-0175">Coiled coil</keyword>
<name>A0A1C0YIK9_9BACL</name>
<keyword evidence="3" id="KW-1185">Reference proteome</keyword>
<evidence type="ECO:0000313" key="2">
    <source>
        <dbReference type="EMBL" id="OCS87008.1"/>
    </source>
</evidence>
<gene>
    <name evidence="2" type="ORF">A6M13_11640</name>
</gene>
<dbReference type="Proteomes" id="UP000093199">
    <property type="component" value="Unassembled WGS sequence"/>
</dbReference>
<protein>
    <submittedName>
        <fullName evidence="2">Uncharacterized protein</fullName>
    </submittedName>
</protein>
<evidence type="ECO:0000313" key="3">
    <source>
        <dbReference type="Proteomes" id="UP000093199"/>
    </source>
</evidence>
<proteinExistence type="predicted"/>
<sequence length="204" mass="24581">MELATLIEQYYDHIEQLQHTVEVLQQQLAQLPEQIGYYDSLQNDLLHELELMPLDAIKGTKLLKQLKHVRKERRLYKNIYAFEQQEAEHLRFIQQWKVTPSPLHTPKIYTYRTVEGYQFHQSLNIAEPTTVTKPPKPKERQQEAEALGYHIVRQKKQWRLYHRDRFIVAYKQLTSMHDYLQEHRVKLDAVSEHEELFMPYLISS</sequence>
<accession>A0A1C0YIK9</accession>
<evidence type="ECO:0000256" key="1">
    <source>
        <dbReference type="SAM" id="Coils"/>
    </source>
</evidence>
<dbReference type="EMBL" id="MASJ01000006">
    <property type="protein sequence ID" value="OCS87008.1"/>
    <property type="molecule type" value="Genomic_DNA"/>
</dbReference>
<dbReference type="AlphaFoldDB" id="A0A1C0YIK9"/>
<comment type="caution">
    <text evidence="2">The sequence shown here is derived from an EMBL/GenBank/DDBJ whole genome shotgun (WGS) entry which is preliminary data.</text>
</comment>
<organism evidence="2 3">
    <name type="scientific">Caryophanon tenue</name>
    <dbReference type="NCBI Taxonomy" id="33978"/>
    <lineage>
        <taxon>Bacteria</taxon>
        <taxon>Bacillati</taxon>
        <taxon>Bacillota</taxon>
        <taxon>Bacilli</taxon>
        <taxon>Bacillales</taxon>
        <taxon>Caryophanaceae</taxon>
        <taxon>Caryophanon</taxon>
    </lineage>
</organism>
<feature type="coiled-coil region" evidence="1">
    <location>
        <begin position="7"/>
        <end position="34"/>
    </location>
</feature>